<keyword evidence="2" id="KW-1185">Reference proteome</keyword>
<sequence length="245" mass="27108">MPPNTTCIRIQNTESPIADPPSGSPHPLSVTVHTTEELLAAPDALESGPLWTLFAASWILVSLKQKANWNTPLDLRDRPRGRRRRRRLRRVGTLRSLNTAPFRALTETPTYVRDWPGLADVDDYDDANNNYQDQDRFVDLKHNAPPVTLAAPTESLLSVGTDVRDWPGLADVDDDDSNAYQENDRCVGFNENRRPAPLVSVAVAAEALPSVAPWGELLGLVSLGEGYRGRCLPCPRLFFFIGGKV</sequence>
<evidence type="ECO:0000313" key="1">
    <source>
        <dbReference type="EMBL" id="RKO90015.1"/>
    </source>
</evidence>
<dbReference type="AlphaFoldDB" id="A0A4P9WE32"/>
<accession>A0A4P9WE32</accession>
<reference evidence="2" key="1">
    <citation type="journal article" date="2018" name="Nat. Microbiol.">
        <title>Leveraging single-cell genomics to expand the fungal tree of life.</title>
        <authorList>
            <person name="Ahrendt S.R."/>
            <person name="Quandt C.A."/>
            <person name="Ciobanu D."/>
            <person name="Clum A."/>
            <person name="Salamov A."/>
            <person name="Andreopoulos B."/>
            <person name="Cheng J.F."/>
            <person name="Woyke T."/>
            <person name="Pelin A."/>
            <person name="Henrissat B."/>
            <person name="Reynolds N.K."/>
            <person name="Benny G.L."/>
            <person name="Smith M.E."/>
            <person name="James T.Y."/>
            <person name="Grigoriev I.V."/>
        </authorList>
    </citation>
    <scope>NUCLEOTIDE SEQUENCE [LARGE SCALE GENOMIC DNA]</scope>
</reference>
<organism evidence="1 2">
    <name type="scientific">Blyttiomyces helicus</name>
    <dbReference type="NCBI Taxonomy" id="388810"/>
    <lineage>
        <taxon>Eukaryota</taxon>
        <taxon>Fungi</taxon>
        <taxon>Fungi incertae sedis</taxon>
        <taxon>Chytridiomycota</taxon>
        <taxon>Chytridiomycota incertae sedis</taxon>
        <taxon>Chytridiomycetes</taxon>
        <taxon>Chytridiomycetes incertae sedis</taxon>
        <taxon>Blyttiomyces</taxon>
    </lineage>
</organism>
<dbReference type="EMBL" id="KZ995768">
    <property type="protein sequence ID" value="RKO90015.1"/>
    <property type="molecule type" value="Genomic_DNA"/>
</dbReference>
<evidence type="ECO:0000313" key="2">
    <source>
        <dbReference type="Proteomes" id="UP000269721"/>
    </source>
</evidence>
<protein>
    <submittedName>
        <fullName evidence="1">Uncharacterized protein</fullName>
    </submittedName>
</protein>
<dbReference type="Proteomes" id="UP000269721">
    <property type="component" value="Unassembled WGS sequence"/>
</dbReference>
<proteinExistence type="predicted"/>
<gene>
    <name evidence="1" type="ORF">BDK51DRAFT_47282</name>
</gene>
<name>A0A4P9WE32_9FUNG</name>